<protein>
    <submittedName>
        <fullName evidence="1">Uncharacterized protein</fullName>
    </submittedName>
</protein>
<dbReference type="InterPro" id="IPR036188">
    <property type="entry name" value="FAD/NAD-bd_sf"/>
</dbReference>
<reference evidence="1" key="1">
    <citation type="journal article" date="2020" name="New Phytol.">
        <title>Comparative genomics reveals dynamic genome evolution in host specialist ectomycorrhizal fungi.</title>
        <authorList>
            <person name="Lofgren L.A."/>
            <person name="Nguyen N.H."/>
            <person name="Vilgalys R."/>
            <person name="Ruytinx J."/>
            <person name="Liao H.L."/>
            <person name="Branco S."/>
            <person name="Kuo A."/>
            <person name="LaButti K."/>
            <person name="Lipzen A."/>
            <person name="Andreopoulos W."/>
            <person name="Pangilinan J."/>
            <person name="Riley R."/>
            <person name="Hundley H."/>
            <person name="Na H."/>
            <person name="Barry K."/>
            <person name="Grigoriev I.V."/>
            <person name="Stajich J.E."/>
            <person name="Kennedy P.G."/>
        </authorList>
    </citation>
    <scope>NUCLEOTIDE SEQUENCE</scope>
    <source>
        <strain evidence="1">MN1</strain>
    </source>
</reference>
<dbReference type="Proteomes" id="UP000807769">
    <property type="component" value="Unassembled WGS sequence"/>
</dbReference>
<evidence type="ECO:0000313" key="1">
    <source>
        <dbReference type="EMBL" id="KAG1817556.1"/>
    </source>
</evidence>
<dbReference type="AlphaFoldDB" id="A0A9P7ECQ5"/>
<dbReference type="Gene3D" id="1.10.10.1620">
    <property type="match status" value="1"/>
</dbReference>
<dbReference type="EMBL" id="JABBWG010000013">
    <property type="protein sequence ID" value="KAG1817556.1"/>
    <property type="molecule type" value="Genomic_DNA"/>
</dbReference>
<evidence type="ECO:0000313" key="2">
    <source>
        <dbReference type="Proteomes" id="UP000807769"/>
    </source>
</evidence>
<dbReference type="SUPFAM" id="SSF51905">
    <property type="entry name" value="FAD/NAD(P)-binding domain"/>
    <property type="match status" value="1"/>
</dbReference>
<sequence>MTDGPSAFLIFCSGSTNEIATCMEQYIHKNSEDTITFSSRVTTVGTKDDNSGMDIVTAGLSPMQLNALQTLNHGPSIKIGMQFRTVWWTTGTDLSSDDDYTYCQLLLDKDATRLGALTGTDDTTLVQLVLKELADLHNVDIGWSWSHDPYTMGGYLHFAGKAINVQHAWVEGALDSAWRAIHEMLNFPTFKSYRDRFFKNWGVNPEWITQGALKAPTNHRGGELEPPACAPKLQDDLVWEHIMLKHPAV</sequence>
<proteinExistence type="predicted"/>
<gene>
    <name evidence="1" type="ORF">BJ212DRAFT_1299104</name>
</gene>
<comment type="caution">
    <text evidence="1">The sequence shown here is derived from an EMBL/GenBank/DDBJ whole genome shotgun (WGS) entry which is preliminary data.</text>
</comment>
<accession>A0A9P7ECQ5</accession>
<dbReference type="RefSeq" id="XP_041193798.1">
    <property type="nucleotide sequence ID" value="XM_041332797.1"/>
</dbReference>
<name>A0A9P7ECQ5_9AGAM</name>
<keyword evidence="2" id="KW-1185">Reference proteome</keyword>
<dbReference type="GeneID" id="64626814"/>
<dbReference type="OrthoDB" id="7777654at2759"/>
<organism evidence="1 2">
    <name type="scientific">Suillus subaureus</name>
    <dbReference type="NCBI Taxonomy" id="48587"/>
    <lineage>
        <taxon>Eukaryota</taxon>
        <taxon>Fungi</taxon>
        <taxon>Dikarya</taxon>
        <taxon>Basidiomycota</taxon>
        <taxon>Agaricomycotina</taxon>
        <taxon>Agaricomycetes</taxon>
        <taxon>Agaricomycetidae</taxon>
        <taxon>Boletales</taxon>
        <taxon>Suillineae</taxon>
        <taxon>Suillaceae</taxon>
        <taxon>Suillus</taxon>
    </lineage>
</organism>